<dbReference type="RefSeq" id="WP_098755118.1">
    <property type="nucleotide sequence ID" value="NZ_WHPN01000373.1"/>
</dbReference>
<keyword evidence="4" id="KW-1185">Reference proteome</keyword>
<keyword evidence="1 3" id="KW-0378">Hydrolase</keyword>
<accession>A0ABQ7FBY3</accession>
<dbReference type="InterPro" id="IPR000073">
    <property type="entry name" value="AB_hydrolase_1"/>
</dbReference>
<feature type="domain" description="AB hydrolase-1" evidence="2">
    <location>
        <begin position="22"/>
        <end position="266"/>
    </location>
</feature>
<organism evidence="3 4">
    <name type="scientific">Streptomyces lycii</name>
    <dbReference type="NCBI Taxonomy" id="2654337"/>
    <lineage>
        <taxon>Bacteria</taxon>
        <taxon>Bacillati</taxon>
        <taxon>Actinomycetota</taxon>
        <taxon>Actinomycetes</taxon>
        <taxon>Kitasatosporales</taxon>
        <taxon>Streptomycetaceae</taxon>
        <taxon>Streptomyces</taxon>
    </lineage>
</organism>
<dbReference type="InterPro" id="IPR050266">
    <property type="entry name" value="AB_hydrolase_sf"/>
</dbReference>
<dbReference type="GO" id="GO:0016787">
    <property type="term" value="F:hydrolase activity"/>
    <property type="evidence" value="ECO:0007669"/>
    <property type="project" value="UniProtKB-KW"/>
</dbReference>
<dbReference type="InterPro" id="IPR029058">
    <property type="entry name" value="AB_hydrolase_fold"/>
</dbReference>
<dbReference type="SUPFAM" id="SSF53474">
    <property type="entry name" value="alpha/beta-Hydrolases"/>
    <property type="match status" value="1"/>
</dbReference>
<name>A0ABQ7FBY3_9ACTN</name>
<reference evidence="3 4" key="1">
    <citation type="submission" date="2019-10" db="EMBL/GenBank/DDBJ databases">
        <title>Streptomyces tenebrisbrunneis sp.nov., an endogenous actinomycete isolated from of Lycium ruthenicum.</title>
        <authorList>
            <person name="Ma L."/>
        </authorList>
    </citation>
    <scope>NUCLEOTIDE SEQUENCE [LARGE SCALE GENOMIC DNA]</scope>
    <source>
        <strain evidence="3 4">TRM 66187</strain>
    </source>
</reference>
<dbReference type="Pfam" id="PF00561">
    <property type="entry name" value="Abhydrolase_1"/>
    <property type="match status" value="1"/>
</dbReference>
<proteinExistence type="predicted"/>
<evidence type="ECO:0000313" key="4">
    <source>
        <dbReference type="Proteomes" id="UP000621266"/>
    </source>
</evidence>
<comment type="caution">
    <text evidence="3">The sequence shown here is derived from an EMBL/GenBank/DDBJ whole genome shotgun (WGS) entry which is preliminary data.</text>
</comment>
<dbReference type="PANTHER" id="PTHR43798:SF31">
    <property type="entry name" value="AB HYDROLASE SUPERFAMILY PROTEIN YCLE"/>
    <property type="match status" value="1"/>
</dbReference>
<evidence type="ECO:0000256" key="1">
    <source>
        <dbReference type="ARBA" id="ARBA00022801"/>
    </source>
</evidence>
<dbReference type="PANTHER" id="PTHR43798">
    <property type="entry name" value="MONOACYLGLYCEROL LIPASE"/>
    <property type="match status" value="1"/>
</dbReference>
<gene>
    <name evidence="3" type="ORF">GCU69_25645</name>
</gene>
<protein>
    <submittedName>
        <fullName evidence="3">Alpha/beta hydrolase</fullName>
    </submittedName>
</protein>
<dbReference type="EMBL" id="WHPN01000373">
    <property type="protein sequence ID" value="KAF4406362.1"/>
    <property type="molecule type" value="Genomic_DNA"/>
</dbReference>
<evidence type="ECO:0000313" key="3">
    <source>
        <dbReference type="EMBL" id="KAF4406362.1"/>
    </source>
</evidence>
<dbReference type="Proteomes" id="UP000621266">
    <property type="component" value="Unassembled WGS sequence"/>
</dbReference>
<dbReference type="Gene3D" id="3.40.50.1820">
    <property type="entry name" value="alpha/beta hydrolase"/>
    <property type="match status" value="1"/>
</dbReference>
<sequence length="279" mass="29205">MPTFLSTDGTRLAHHSTGSGDPLIVLPGGPMRASAYLGDLGGLAAHRTLHLLDLRGTGASEIPADPGSYRCDRQVGDLEAFRGQLGLERLDILAHSAGANLALLYAARHPERIRGLTLVAPGLAALGFQATEASLREAAELRSGQPWFAEAKAAFEEILAGRVTEENRQAVMPFFFGRWDAAARAVAEASPAQRNQEAAAVFDAEGAYDPPATRAALAGLSAPVLVIAGELDGHPRPATAREVAALFPGGRSAVVPGGGHYPWLDAPQDFVRLVTGPGR</sequence>
<evidence type="ECO:0000259" key="2">
    <source>
        <dbReference type="Pfam" id="PF00561"/>
    </source>
</evidence>